<dbReference type="Proteomes" id="UP000478052">
    <property type="component" value="Unassembled WGS sequence"/>
</dbReference>
<feature type="region of interest" description="Disordered" evidence="1">
    <location>
        <begin position="1"/>
        <end position="32"/>
    </location>
</feature>
<dbReference type="GO" id="GO:0016020">
    <property type="term" value="C:membrane"/>
    <property type="evidence" value="ECO:0007669"/>
    <property type="project" value="InterPro"/>
</dbReference>
<sequence>MIKTSCRTRLRRRPTCTAHKSDARPRRGEFSKGVRATAYRSAGRSAPRRQLRSARPARSLVVILCAVRTASATRRAVVHSGEDDYLSIQSTTAEKNAMPSVDPVTGDGDDCHNNNNNSSSIKKFRGRRHRRGCVQLTSSLPLLLLSAVGCLCNPDAKRLYDDLLSNYNRLIRPVSNNTDTVLVKLGLRLSQLIELVRHLDHGSHRCRRTPPGLKSQWPRVLVVLVEVVVKLEVVCHGLSCGSNLDRLSLRHLQVVYKYVLITCGDRLNWWLEPRYRQSR</sequence>
<gene>
    <name evidence="3" type="ORF">FWK35_00001487</name>
</gene>
<dbReference type="Gene3D" id="2.70.170.10">
    <property type="entry name" value="Neurotransmitter-gated ion-channel ligand-binding domain"/>
    <property type="match status" value="1"/>
</dbReference>
<evidence type="ECO:0000256" key="1">
    <source>
        <dbReference type="SAM" id="MobiDB-lite"/>
    </source>
</evidence>
<evidence type="ECO:0000259" key="2">
    <source>
        <dbReference type="Pfam" id="PF02931"/>
    </source>
</evidence>
<dbReference type="EMBL" id="VUJU01000355">
    <property type="protein sequence ID" value="KAF0770985.1"/>
    <property type="molecule type" value="Genomic_DNA"/>
</dbReference>
<feature type="compositionally biased region" description="Basic residues" evidence="1">
    <location>
        <begin position="1"/>
        <end position="14"/>
    </location>
</feature>
<comment type="caution">
    <text evidence="3">The sequence shown here is derived from an EMBL/GenBank/DDBJ whole genome shotgun (WGS) entry which is preliminary data.</text>
</comment>
<proteinExistence type="predicted"/>
<reference evidence="3 4" key="1">
    <citation type="submission" date="2019-08" db="EMBL/GenBank/DDBJ databases">
        <title>Whole genome of Aphis craccivora.</title>
        <authorList>
            <person name="Voronova N.V."/>
            <person name="Shulinski R.S."/>
            <person name="Bandarenka Y.V."/>
            <person name="Zhorov D.G."/>
            <person name="Warner D."/>
        </authorList>
    </citation>
    <scope>NUCLEOTIDE SEQUENCE [LARGE SCALE GENOMIC DNA]</scope>
    <source>
        <strain evidence="3">180601</strain>
        <tissue evidence="3">Whole Body</tissue>
    </source>
</reference>
<evidence type="ECO:0000313" key="4">
    <source>
        <dbReference type="Proteomes" id="UP000478052"/>
    </source>
</evidence>
<feature type="compositionally biased region" description="Basic and acidic residues" evidence="1">
    <location>
        <begin position="19"/>
        <end position="32"/>
    </location>
</feature>
<organism evidence="3 4">
    <name type="scientific">Aphis craccivora</name>
    <name type="common">Cowpea aphid</name>
    <dbReference type="NCBI Taxonomy" id="307492"/>
    <lineage>
        <taxon>Eukaryota</taxon>
        <taxon>Metazoa</taxon>
        <taxon>Ecdysozoa</taxon>
        <taxon>Arthropoda</taxon>
        <taxon>Hexapoda</taxon>
        <taxon>Insecta</taxon>
        <taxon>Pterygota</taxon>
        <taxon>Neoptera</taxon>
        <taxon>Paraneoptera</taxon>
        <taxon>Hemiptera</taxon>
        <taxon>Sternorrhyncha</taxon>
        <taxon>Aphidomorpha</taxon>
        <taxon>Aphidoidea</taxon>
        <taxon>Aphididae</taxon>
        <taxon>Aphidini</taxon>
        <taxon>Aphis</taxon>
        <taxon>Aphis</taxon>
    </lineage>
</organism>
<protein>
    <submittedName>
        <fullName evidence="3">Acetylcholine receptor subunit alpha-L1</fullName>
    </submittedName>
</protein>
<dbReference type="GO" id="GO:0005230">
    <property type="term" value="F:extracellular ligand-gated monoatomic ion channel activity"/>
    <property type="evidence" value="ECO:0007669"/>
    <property type="project" value="InterPro"/>
</dbReference>
<name>A0A6G0ZJ42_APHCR</name>
<feature type="domain" description="Neurotransmitter-gated ion-channel ligand-binding" evidence="2">
    <location>
        <begin position="157"/>
        <end position="195"/>
    </location>
</feature>
<evidence type="ECO:0000313" key="3">
    <source>
        <dbReference type="EMBL" id="KAF0770985.1"/>
    </source>
</evidence>
<dbReference type="Pfam" id="PF02931">
    <property type="entry name" value="Neur_chan_LBD"/>
    <property type="match status" value="1"/>
</dbReference>
<keyword evidence="3" id="KW-0675">Receptor</keyword>
<keyword evidence="4" id="KW-1185">Reference proteome</keyword>
<dbReference type="InterPro" id="IPR036734">
    <property type="entry name" value="Neur_chan_lig-bd_sf"/>
</dbReference>
<dbReference type="InterPro" id="IPR006202">
    <property type="entry name" value="Neur_chan_lig-bd"/>
</dbReference>
<accession>A0A6G0ZJ42</accession>
<dbReference type="SUPFAM" id="SSF63712">
    <property type="entry name" value="Nicotinic receptor ligand binding domain-like"/>
    <property type="match status" value="1"/>
</dbReference>
<dbReference type="AlphaFoldDB" id="A0A6G0ZJ42"/>